<gene>
    <name evidence="1" type="ORF">FA15DRAFT_493205</name>
</gene>
<keyword evidence="2" id="KW-1185">Reference proteome</keyword>
<dbReference type="PANTHER" id="PTHR15907">
    <property type="entry name" value="DUF614 FAMILY PROTEIN-RELATED"/>
    <property type="match status" value="1"/>
</dbReference>
<dbReference type="Proteomes" id="UP000307440">
    <property type="component" value="Unassembled WGS sequence"/>
</dbReference>
<protein>
    <submittedName>
        <fullName evidence="1">PLAC8-domain-containing protein</fullName>
    </submittedName>
</protein>
<dbReference type="AlphaFoldDB" id="A0A5C3KQZ4"/>
<dbReference type="STRING" id="230819.A0A5C3KQZ4"/>
<sequence length="153" mass="16298">MAYKAQPQMVIVQGGGGNRNAKNLPVTAGGRDWSHGLCDCCSAPGTCIVACCFPCITYGKNKNRFKHLSAKGVPHPDGGGCCTGDCCIHFIVASCGIACLLQCMSRGETRTRYNIKGSGCGDCCTACFCTPCDLVQESREIELEEQSMGYLKH</sequence>
<proteinExistence type="predicted"/>
<accession>A0A5C3KQZ4</accession>
<dbReference type="EMBL" id="ML210227">
    <property type="protein sequence ID" value="TFK23010.1"/>
    <property type="molecule type" value="Genomic_DNA"/>
</dbReference>
<evidence type="ECO:0000313" key="1">
    <source>
        <dbReference type="EMBL" id="TFK23010.1"/>
    </source>
</evidence>
<reference evidence="1 2" key="1">
    <citation type="journal article" date="2019" name="Nat. Ecol. Evol.">
        <title>Megaphylogeny resolves global patterns of mushroom evolution.</title>
        <authorList>
            <person name="Varga T."/>
            <person name="Krizsan K."/>
            <person name="Foldi C."/>
            <person name="Dima B."/>
            <person name="Sanchez-Garcia M."/>
            <person name="Sanchez-Ramirez S."/>
            <person name="Szollosi G.J."/>
            <person name="Szarkandi J.G."/>
            <person name="Papp V."/>
            <person name="Albert L."/>
            <person name="Andreopoulos W."/>
            <person name="Angelini C."/>
            <person name="Antonin V."/>
            <person name="Barry K.W."/>
            <person name="Bougher N.L."/>
            <person name="Buchanan P."/>
            <person name="Buyck B."/>
            <person name="Bense V."/>
            <person name="Catcheside P."/>
            <person name="Chovatia M."/>
            <person name="Cooper J."/>
            <person name="Damon W."/>
            <person name="Desjardin D."/>
            <person name="Finy P."/>
            <person name="Geml J."/>
            <person name="Haridas S."/>
            <person name="Hughes K."/>
            <person name="Justo A."/>
            <person name="Karasinski D."/>
            <person name="Kautmanova I."/>
            <person name="Kiss B."/>
            <person name="Kocsube S."/>
            <person name="Kotiranta H."/>
            <person name="LaButti K.M."/>
            <person name="Lechner B.E."/>
            <person name="Liimatainen K."/>
            <person name="Lipzen A."/>
            <person name="Lukacs Z."/>
            <person name="Mihaltcheva S."/>
            <person name="Morgado L.N."/>
            <person name="Niskanen T."/>
            <person name="Noordeloos M.E."/>
            <person name="Ohm R.A."/>
            <person name="Ortiz-Santana B."/>
            <person name="Ovrebo C."/>
            <person name="Racz N."/>
            <person name="Riley R."/>
            <person name="Savchenko A."/>
            <person name="Shiryaev A."/>
            <person name="Soop K."/>
            <person name="Spirin V."/>
            <person name="Szebenyi C."/>
            <person name="Tomsovsky M."/>
            <person name="Tulloss R.E."/>
            <person name="Uehling J."/>
            <person name="Grigoriev I.V."/>
            <person name="Vagvolgyi C."/>
            <person name="Papp T."/>
            <person name="Martin F.M."/>
            <person name="Miettinen O."/>
            <person name="Hibbett D.S."/>
            <person name="Nagy L.G."/>
        </authorList>
    </citation>
    <scope>NUCLEOTIDE SEQUENCE [LARGE SCALE GENOMIC DNA]</scope>
    <source>
        <strain evidence="1 2">CBS 121175</strain>
    </source>
</reference>
<evidence type="ECO:0000313" key="2">
    <source>
        <dbReference type="Proteomes" id="UP000307440"/>
    </source>
</evidence>
<dbReference type="NCBIfam" id="TIGR01571">
    <property type="entry name" value="A_thal_Cys_rich"/>
    <property type="match status" value="1"/>
</dbReference>
<dbReference type="InterPro" id="IPR006461">
    <property type="entry name" value="PLAC_motif_containing"/>
</dbReference>
<name>A0A5C3KQZ4_COPMA</name>
<dbReference type="OrthoDB" id="1045822at2759"/>
<organism evidence="1 2">
    <name type="scientific">Coprinopsis marcescibilis</name>
    <name type="common">Agaric fungus</name>
    <name type="synonym">Psathyrella marcescibilis</name>
    <dbReference type="NCBI Taxonomy" id="230819"/>
    <lineage>
        <taxon>Eukaryota</taxon>
        <taxon>Fungi</taxon>
        <taxon>Dikarya</taxon>
        <taxon>Basidiomycota</taxon>
        <taxon>Agaricomycotina</taxon>
        <taxon>Agaricomycetes</taxon>
        <taxon>Agaricomycetidae</taxon>
        <taxon>Agaricales</taxon>
        <taxon>Agaricineae</taxon>
        <taxon>Psathyrellaceae</taxon>
        <taxon>Coprinopsis</taxon>
    </lineage>
</organism>
<dbReference type="Pfam" id="PF04749">
    <property type="entry name" value="PLAC8"/>
    <property type="match status" value="1"/>
</dbReference>